<feature type="region of interest" description="Disordered" evidence="1">
    <location>
        <begin position="89"/>
        <end position="113"/>
    </location>
</feature>
<protein>
    <submittedName>
        <fullName evidence="2">Uncharacterized protein</fullName>
    </submittedName>
</protein>
<dbReference type="OrthoDB" id="3049508at2759"/>
<dbReference type="EMBL" id="VDMD01000022">
    <property type="protein sequence ID" value="TRM60379.1"/>
    <property type="molecule type" value="Genomic_DNA"/>
</dbReference>
<comment type="caution">
    <text evidence="2">The sequence shown here is derived from an EMBL/GenBank/DDBJ whole genome shotgun (WGS) entry which is preliminary data.</text>
</comment>
<evidence type="ECO:0000313" key="2">
    <source>
        <dbReference type="EMBL" id="TRM60379.1"/>
    </source>
</evidence>
<feature type="compositionally biased region" description="Basic and acidic residues" evidence="1">
    <location>
        <begin position="9"/>
        <end position="18"/>
    </location>
</feature>
<dbReference type="Proteomes" id="UP000320762">
    <property type="component" value="Unassembled WGS sequence"/>
</dbReference>
<organism evidence="2 3">
    <name type="scientific">Schizophyllum amplum</name>
    <dbReference type="NCBI Taxonomy" id="97359"/>
    <lineage>
        <taxon>Eukaryota</taxon>
        <taxon>Fungi</taxon>
        <taxon>Dikarya</taxon>
        <taxon>Basidiomycota</taxon>
        <taxon>Agaricomycotina</taxon>
        <taxon>Agaricomycetes</taxon>
        <taxon>Agaricomycetidae</taxon>
        <taxon>Agaricales</taxon>
        <taxon>Schizophyllaceae</taxon>
        <taxon>Schizophyllum</taxon>
    </lineage>
</organism>
<accession>A0A550C6G8</accession>
<proteinExistence type="predicted"/>
<reference evidence="2 3" key="1">
    <citation type="journal article" date="2019" name="New Phytol.">
        <title>Comparative genomics reveals unique wood-decay strategies and fruiting body development in the Schizophyllaceae.</title>
        <authorList>
            <person name="Almasi E."/>
            <person name="Sahu N."/>
            <person name="Krizsan K."/>
            <person name="Balint B."/>
            <person name="Kovacs G.M."/>
            <person name="Kiss B."/>
            <person name="Cseklye J."/>
            <person name="Drula E."/>
            <person name="Henrissat B."/>
            <person name="Nagy I."/>
            <person name="Chovatia M."/>
            <person name="Adam C."/>
            <person name="LaButti K."/>
            <person name="Lipzen A."/>
            <person name="Riley R."/>
            <person name="Grigoriev I.V."/>
            <person name="Nagy L.G."/>
        </authorList>
    </citation>
    <scope>NUCLEOTIDE SEQUENCE [LARGE SCALE GENOMIC DNA]</scope>
    <source>
        <strain evidence="2 3">NL-1724</strain>
    </source>
</reference>
<evidence type="ECO:0000256" key="1">
    <source>
        <dbReference type="SAM" id="MobiDB-lite"/>
    </source>
</evidence>
<evidence type="ECO:0000313" key="3">
    <source>
        <dbReference type="Proteomes" id="UP000320762"/>
    </source>
</evidence>
<gene>
    <name evidence="2" type="ORF">BD626DRAFT_407616</name>
</gene>
<keyword evidence="3" id="KW-1185">Reference proteome</keyword>
<dbReference type="AlphaFoldDB" id="A0A550C6G8"/>
<name>A0A550C6G8_9AGAR</name>
<sequence>MGLPMGLGGREKEGRDRSTSGAQAPQPPAHIGSRVAAQIHAMESAVYRGEAQDGQDGIHYSPDTVQYYPTQSLPGIKYSPRHAVSRSRSGLSIDTAHSAGSSVESWQDSRRYGSREELFRQNNKDDMLRVVNR</sequence>
<feature type="region of interest" description="Disordered" evidence="1">
    <location>
        <begin position="1"/>
        <end position="32"/>
    </location>
</feature>